<evidence type="ECO:0008006" key="3">
    <source>
        <dbReference type="Google" id="ProtNLM"/>
    </source>
</evidence>
<evidence type="ECO:0000313" key="2">
    <source>
        <dbReference type="Proteomes" id="UP000676565"/>
    </source>
</evidence>
<dbReference type="RefSeq" id="WP_210658811.1">
    <property type="nucleotide sequence ID" value="NZ_JAGKQQ010000001.1"/>
</dbReference>
<accession>A0ABS5BY70</accession>
<dbReference type="Proteomes" id="UP000676565">
    <property type="component" value="Unassembled WGS sequence"/>
</dbReference>
<comment type="caution">
    <text evidence="1">The sequence shown here is derived from an EMBL/GenBank/DDBJ whole genome shotgun (WGS) entry which is preliminary data.</text>
</comment>
<keyword evidence="2" id="KW-1185">Reference proteome</keyword>
<evidence type="ECO:0000313" key="1">
    <source>
        <dbReference type="EMBL" id="MBP3958639.1"/>
    </source>
</evidence>
<dbReference type="EMBL" id="JAGKQQ010000001">
    <property type="protein sequence ID" value="MBP3958639.1"/>
    <property type="molecule type" value="Genomic_DNA"/>
</dbReference>
<proteinExistence type="predicted"/>
<gene>
    <name evidence="1" type="ORF">J8F10_25615</name>
</gene>
<protein>
    <recommendedName>
        <fullName evidence="3">PD-(D/E)XK nuclease superfamily protein</fullName>
    </recommendedName>
</protein>
<reference evidence="1 2" key="1">
    <citation type="submission" date="2021-04" db="EMBL/GenBank/DDBJ databases">
        <authorList>
            <person name="Ivanova A."/>
        </authorList>
    </citation>
    <scope>NUCLEOTIDE SEQUENCE [LARGE SCALE GENOMIC DNA]</scope>
    <source>
        <strain evidence="1 2">G18</strain>
    </source>
</reference>
<sequence>MLFAERHGKLGRNGSRAHDRAEDLLTSTAFQLLRYLPLEVGLLAVLRRMRAVGSDGHVATEAPAWLMLNTVTAADYTFWPRWAGFGEPDVVVTLSASGVTVGRLVIEVKLDAGKSGEAKEDTETADAPDPDQLRRYWQGLRTTSDAPALGVVYLTSHPIPPVDDLTVSVAREPGDWLGWLSWRTVWSVVRASELLPARDLADILAAKGLKCFDGFHSQPWILPHSPRRYWSAPSAIWFAQPVRVFPNSARFWTSLRGIS</sequence>
<name>A0ABS5BY70_9BACT</name>
<organism evidence="1 2">
    <name type="scientific">Gemmata palustris</name>
    <dbReference type="NCBI Taxonomy" id="2822762"/>
    <lineage>
        <taxon>Bacteria</taxon>
        <taxon>Pseudomonadati</taxon>
        <taxon>Planctomycetota</taxon>
        <taxon>Planctomycetia</taxon>
        <taxon>Gemmatales</taxon>
        <taxon>Gemmataceae</taxon>
        <taxon>Gemmata</taxon>
    </lineage>
</organism>